<dbReference type="EMBL" id="AP014612">
    <property type="protein sequence ID" value="BAQ25340.1"/>
    <property type="molecule type" value="Genomic_DNA"/>
</dbReference>
<sequence>MTKDYQNFEGLRVAMLLTFMSGFIDAYTFITQGGRFASMQTGNLLYMMMKFADGHFKEAFSFLFPIIFFILGQFFYYFLRKWITPKNLRWHKSSTYVLFILLSVIAIFSPILPSIFTIAGLAFFASIQLATFKRVRGYPYTNTMMTGNIKNAAYLFLKGSVEKNEQIRKQAFYIFMAIIMFMIGVLLSTVTCHYLIKSSLYFLLLPMLALIYFLNKEEAF</sequence>
<dbReference type="PANTHER" id="PTHR37314:SF4">
    <property type="entry name" value="UPF0700 TRANSMEMBRANE PROTEIN YOAK"/>
    <property type="match status" value="1"/>
</dbReference>
<feature type="transmembrane region" description="Helical" evidence="1">
    <location>
        <begin position="59"/>
        <end position="79"/>
    </location>
</feature>
<feature type="transmembrane region" description="Helical" evidence="1">
    <location>
        <begin position="12"/>
        <end position="30"/>
    </location>
</feature>
<feature type="transmembrane region" description="Helical" evidence="1">
    <location>
        <begin position="99"/>
        <end position="124"/>
    </location>
</feature>
<evidence type="ECO:0000256" key="1">
    <source>
        <dbReference type="SAM" id="Phobius"/>
    </source>
</evidence>
<dbReference type="AlphaFoldDB" id="A0A1L7LMG2"/>
<gene>
    <name evidence="2" type="ORF">SRT_20790</name>
</gene>
<keyword evidence="1" id="KW-0812">Transmembrane</keyword>
<protein>
    <recommendedName>
        <fullName evidence="4">DUF1275 domain-containing protein</fullName>
    </recommendedName>
</protein>
<evidence type="ECO:0000313" key="3">
    <source>
        <dbReference type="Proteomes" id="UP000217758"/>
    </source>
</evidence>
<keyword evidence="1" id="KW-0472">Membrane</keyword>
<dbReference type="RefSeq" id="WP_128833989.1">
    <property type="nucleotide sequence ID" value="NZ_AP014612.1"/>
</dbReference>
<evidence type="ECO:0008006" key="4">
    <source>
        <dbReference type="Google" id="ProtNLM"/>
    </source>
</evidence>
<name>A0A1L7LMG2_9STRE</name>
<feature type="transmembrane region" description="Helical" evidence="1">
    <location>
        <begin position="194"/>
        <end position="214"/>
    </location>
</feature>
<dbReference type="Proteomes" id="UP000217758">
    <property type="component" value="Chromosome"/>
</dbReference>
<proteinExistence type="predicted"/>
<dbReference type="KEGG" id="strg:SRT_20790"/>
<reference evidence="2 3" key="1">
    <citation type="journal article" date="2016" name="Microbiol. Immunol.">
        <title>Complete genome sequence of Streptococcus troglodytae TKU31 isolated from the oral cavity of a chimpanzee (Pan troglodytes).</title>
        <authorList>
            <person name="Okamoto M."/>
            <person name="Naito M."/>
            <person name="Miyanohara M."/>
            <person name="Imai S."/>
            <person name="Nomura Y."/>
            <person name="Saito W."/>
            <person name="Momoi Y."/>
            <person name="Takada K."/>
            <person name="Miyabe-Nishiwaki T."/>
            <person name="Tomonaga M."/>
            <person name="Hanada N."/>
        </authorList>
    </citation>
    <scope>NUCLEOTIDE SEQUENCE [LARGE SCALE GENOMIC DNA]</scope>
    <source>
        <strain evidence="3">TKU 31</strain>
    </source>
</reference>
<evidence type="ECO:0000313" key="2">
    <source>
        <dbReference type="EMBL" id="BAQ25340.1"/>
    </source>
</evidence>
<dbReference type="InterPro" id="IPR010699">
    <property type="entry name" value="DUF1275"/>
</dbReference>
<feature type="transmembrane region" description="Helical" evidence="1">
    <location>
        <begin position="171"/>
        <end position="188"/>
    </location>
</feature>
<keyword evidence="3" id="KW-1185">Reference proteome</keyword>
<organism evidence="2 3">
    <name type="scientific">Streptococcus troglodytae</name>
    <dbReference type="NCBI Taxonomy" id="1111760"/>
    <lineage>
        <taxon>Bacteria</taxon>
        <taxon>Bacillati</taxon>
        <taxon>Bacillota</taxon>
        <taxon>Bacilli</taxon>
        <taxon>Lactobacillales</taxon>
        <taxon>Streptococcaceae</taxon>
        <taxon>Streptococcus</taxon>
    </lineage>
</organism>
<dbReference type="PANTHER" id="PTHR37314">
    <property type="entry name" value="SLR0142 PROTEIN"/>
    <property type="match status" value="1"/>
</dbReference>
<keyword evidence="1" id="KW-1133">Transmembrane helix</keyword>
<dbReference type="Pfam" id="PF06912">
    <property type="entry name" value="DUF1275"/>
    <property type="match status" value="1"/>
</dbReference>
<accession>A0A1L7LMG2</accession>